<gene>
    <name evidence="3" type="ORF">JW984_10425</name>
</gene>
<dbReference type="SUPFAM" id="SSF81296">
    <property type="entry name" value="E set domains"/>
    <property type="match status" value="1"/>
</dbReference>
<dbReference type="Gene3D" id="2.60.40.650">
    <property type="match status" value="1"/>
</dbReference>
<protein>
    <submittedName>
        <fullName evidence="3">FecR domain-containing protein</fullName>
    </submittedName>
</protein>
<proteinExistence type="predicted"/>
<comment type="caution">
    <text evidence="3">The sequence shown here is derived from an EMBL/GenBank/DDBJ whole genome shotgun (WGS) entry which is preliminary data.</text>
</comment>
<accession>A0A9D8KG86</accession>
<evidence type="ECO:0000313" key="3">
    <source>
        <dbReference type="EMBL" id="MBN1573599.1"/>
    </source>
</evidence>
<keyword evidence="1" id="KW-0472">Membrane</keyword>
<dbReference type="PANTHER" id="PTHR38731:SF1">
    <property type="entry name" value="FECR PROTEIN DOMAIN-CONTAINING PROTEIN"/>
    <property type="match status" value="1"/>
</dbReference>
<evidence type="ECO:0000259" key="2">
    <source>
        <dbReference type="Pfam" id="PF04773"/>
    </source>
</evidence>
<keyword evidence="1" id="KW-1133">Transmembrane helix</keyword>
<sequence>MGSKENVKGGLVAVFTFILFISFCLFVFAAKKGADKAEVIYVSGFVDAKLKETGKTVTLVKGMKVGQGDEIMTDSESSVELKLTDGSIIKIGEDSRVVIKELGQVEITKVSRSKFELIKGKVRAVVKPFVDKDSKFTIETENATIGVRGTDFGVSFDFDTGGTDIISIEACVSVVAKKIPGLDPIEVCTMQELLVSGDNLPGTVLGVDKEKLKEFLDGMEIKVDIKTPIDVEDLLPPEITSAILNGKINLEDIDDILTLMKSDLNFENMLSIVGTAVDENFSIAKVEVSTDGGMTWNNATGTANWSYKFKPDGGMEYELMFRVTNVNGDQSEPEDFGSFIIKFLDISYEDIAKTFIDNFFRYVKSSDTINLGELISDLYDGKAGGFYSKDELLDDNLEAFLDLAMSLTISYSINQVSYDGKNIVISTSWTASIAGATTRGTTKWWLSQSENYTLIHTEGSWFISVSISSSEPGLTVENVDFTEVPAACCCMGIEVMMVAPNIPQNVPTLTVNAETICGSFSLILTRVYYMAETGYTDGFGGKFLVMESGPCNPPAFPCNLLFPVVFSNSFDPSKTLNVTFSGYGYNFLETITLP</sequence>
<dbReference type="AlphaFoldDB" id="A0A9D8KG86"/>
<dbReference type="InterPro" id="IPR006860">
    <property type="entry name" value="FecR"/>
</dbReference>
<organism evidence="3 4">
    <name type="scientific">Candidatus Zymogenus saltonus</name>
    <dbReference type="NCBI Taxonomy" id="2844893"/>
    <lineage>
        <taxon>Bacteria</taxon>
        <taxon>Deltaproteobacteria</taxon>
        <taxon>Candidatus Zymogenia</taxon>
        <taxon>Candidatus Zymogeniales</taxon>
        <taxon>Candidatus Zymogenaceae</taxon>
        <taxon>Candidatus Zymogenus</taxon>
    </lineage>
</organism>
<feature type="transmembrane region" description="Helical" evidence="1">
    <location>
        <begin position="12"/>
        <end position="30"/>
    </location>
</feature>
<dbReference type="EMBL" id="JAFGIX010000053">
    <property type="protein sequence ID" value="MBN1573599.1"/>
    <property type="molecule type" value="Genomic_DNA"/>
</dbReference>
<dbReference type="Proteomes" id="UP000809273">
    <property type="component" value="Unassembled WGS sequence"/>
</dbReference>
<dbReference type="Pfam" id="PF04773">
    <property type="entry name" value="FecR"/>
    <property type="match status" value="1"/>
</dbReference>
<dbReference type="PANTHER" id="PTHR38731">
    <property type="entry name" value="LIPL45-RELATED LIPOPROTEIN-RELATED"/>
    <property type="match status" value="1"/>
</dbReference>
<evidence type="ECO:0000313" key="4">
    <source>
        <dbReference type="Proteomes" id="UP000809273"/>
    </source>
</evidence>
<name>A0A9D8KG86_9DELT</name>
<evidence type="ECO:0000256" key="1">
    <source>
        <dbReference type="SAM" id="Phobius"/>
    </source>
</evidence>
<feature type="domain" description="FecR protein" evidence="2">
    <location>
        <begin position="69"/>
        <end position="155"/>
    </location>
</feature>
<dbReference type="Gene3D" id="2.60.120.1440">
    <property type="match status" value="1"/>
</dbReference>
<dbReference type="InterPro" id="IPR014756">
    <property type="entry name" value="Ig_E-set"/>
</dbReference>
<reference evidence="3" key="1">
    <citation type="journal article" date="2021" name="Environ. Microbiol.">
        <title>Genomic characterization of three novel Desulfobacterota classes expand the metabolic and phylogenetic diversity of the phylum.</title>
        <authorList>
            <person name="Murphy C.L."/>
            <person name="Biggerstaff J."/>
            <person name="Eichhorn A."/>
            <person name="Ewing E."/>
            <person name="Shahan R."/>
            <person name="Soriano D."/>
            <person name="Stewart S."/>
            <person name="VanMol K."/>
            <person name="Walker R."/>
            <person name="Walters P."/>
            <person name="Elshahed M.S."/>
            <person name="Youssef N.H."/>
        </authorList>
    </citation>
    <scope>NUCLEOTIDE SEQUENCE</scope>
    <source>
        <strain evidence="3">Zod_Metabat.24</strain>
    </source>
</reference>
<keyword evidence="1" id="KW-0812">Transmembrane</keyword>
<reference evidence="3" key="2">
    <citation type="submission" date="2021-01" db="EMBL/GenBank/DDBJ databases">
        <authorList>
            <person name="Hahn C.R."/>
            <person name="Youssef N.H."/>
            <person name="Elshahed M."/>
        </authorList>
    </citation>
    <scope>NUCLEOTIDE SEQUENCE</scope>
    <source>
        <strain evidence="3">Zod_Metabat.24</strain>
    </source>
</reference>